<organism evidence="4 5">
    <name type="scientific">Allacma fusca</name>
    <dbReference type="NCBI Taxonomy" id="39272"/>
    <lineage>
        <taxon>Eukaryota</taxon>
        <taxon>Metazoa</taxon>
        <taxon>Ecdysozoa</taxon>
        <taxon>Arthropoda</taxon>
        <taxon>Hexapoda</taxon>
        <taxon>Collembola</taxon>
        <taxon>Symphypleona</taxon>
        <taxon>Sminthuridae</taxon>
        <taxon>Allacma</taxon>
    </lineage>
</organism>
<sequence>ITQQKNISVSDPKNRGEITELLKSVVAIDRYAIYVTDWDEVNAGGWEAQTELLVLSGEVPKSVEYIPKLLQFLGTGGRLFAWGCESLPFGPTESNAMEVENGDSATEKKRSVLKYGSVHTNPISVMKTLWGPGKASDLPSGFPGILETTGSKGNSTASVYATVKETNEIAIINYNGGDHGGRAVLSRVRFEDSKDEESSLALLTNLLSESLGIDCTRSKAPEFTVGYLLGDDDNIKNFLADISPVIQHSNLTIEFVPAGIEGSRPSRDRFPVKSLGNPVNFSAGDYFKNLTTKDLGRLVIYTDLIASTMNVFEDQSLKHGLVVVANRQTQGKGRGNNVWLSPEGSACFTVQVNVVLDSQLGKRLPLIQLIAAMSVVLAIPNHQEIDLRMKWPNDIYIGGQKVGGVLVKSRLQGNIAIVSIGIGVNVSNKHPSVCLNSFLGEENKLTQATLVAKCLSQMEALLEKIESGGLDEIINSYTENWLKAGQENTDGVVRVEVSKENYAECRVEGIDETGFLRVVDINSGKVLSVHPDGNSFDITNKLIAIKT</sequence>
<dbReference type="OrthoDB" id="10250105at2759"/>
<keyword evidence="2" id="KW-0436">Ligase</keyword>
<dbReference type="GO" id="GO:0005737">
    <property type="term" value="C:cytoplasm"/>
    <property type="evidence" value="ECO:0007669"/>
    <property type="project" value="TreeGrafter"/>
</dbReference>
<reference evidence="4" key="1">
    <citation type="submission" date="2021-06" db="EMBL/GenBank/DDBJ databases">
        <authorList>
            <person name="Hodson N. C."/>
            <person name="Mongue J. A."/>
            <person name="Jaron S. K."/>
        </authorList>
    </citation>
    <scope>NUCLEOTIDE SEQUENCE</scope>
</reference>
<gene>
    <name evidence="4" type="ORF">AFUS01_LOCUS46003</name>
</gene>
<accession>A0A8J2PTS2</accession>
<evidence type="ECO:0000313" key="5">
    <source>
        <dbReference type="Proteomes" id="UP000708208"/>
    </source>
</evidence>
<dbReference type="AlphaFoldDB" id="A0A8J2PTS2"/>
<dbReference type="CDD" id="cd16442">
    <property type="entry name" value="BPL"/>
    <property type="match status" value="1"/>
</dbReference>
<proteinExistence type="inferred from homology"/>
<protein>
    <recommendedName>
        <fullName evidence="3">BPL/LPL catalytic domain-containing protein</fullName>
    </recommendedName>
</protein>
<dbReference type="Pfam" id="PF03099">
    <property type="entry name" value="BPL_LplA_LipB"/>
    <property type="match status" value="1"/>
</dbReference>
<keyword evidence="5" id="KW-1185">Reference proteome</keyword>
<dbReference type="InterPro" id="IPR004408">
    <property type="entry name" value="Biotin_CoA_COase_ligase"/>
</dbReference>
<comment type="caution">
    <text evidence="4">The sequence shown here is derived from an EMBL/GenBank/DDBJ whole genome shotgun (WGS) entry which is preliminary data.</text>
</comment>
<evidence type="ECO:0000256" key="1">
    <source>
        <dbReference type="ARBA" id="ARBA00009934"/>
    </source>
</evidence>
<dbReference type="GO" id="GO:0004077">
    <property type="term" value="F:biotin--[biotin carboxyl-carrier protein] ligase activity"/>
    <property type="evidence" value="ECO:0007669"/>
    <property type="project" value="InterPro"/>
</dbReference>
<dbReference type="PANTHER" id="PTHR12835:SF5">
    <property type="entry name" value="BIOTIN--PROTEIN LIGASE"/>
    <property type="match status" value="1"/>
</dbReference>
<name>A0A8J2PTS2_9HEXA</name>
<dbReference type="InterPro" id="IPR004143">
    <property type="entry name" value="BPL_LPL_catalytic"/>
</dbReference>
<evidence type="ECO:0000256" key="2">
    <source>
        <dbReference type="ARBA" id="ARBA00022598"/>
    </source>
</evidence>
<dbReference type="PROSITE" id="PS51733">
    <property type="entry name" value="BPL_LPL_CATALYTIC"/>
    <property type="match status" value="1"/>
</dbReference>
<feature type="domain" description="BPL/LPL catalytic" evidence="3">
    <location>
        <begin position="284"/>
        <end position="473"/>
    </location>
</feature>
<dbReference type="EMBL" id="CAJVCH010571165">
    <property type="protein sequence ID" value="CAG7836805.1"/>
    <property type="molecule type" value="Genomic_DNA"/>
</dbReference>
<dbReference type="PANTHER" id="PTHR12835">
    <property type="entry name" value="BIOTIN PROTEIN LIGASE"/>
    <property type="match status" value="1"/>
</dbReference>
<comment type="similarity">
    <text evidence="1">Belongs to the biotin--protein ligase family.</text>
</comment>
<dbReference type="NCBIfam" id="TIGR00121">
    <property type="entry name" value="birA_ligase"/>
    <property type="match status" value="1"/>
</dbReference>
<feature type="non-terminal residue" evidence="4">
    <location>
        <position position="547"/>
    </location>
</feature>
<evidence type="ECO:0000259" key="3">
    <source>
        <dbReference type="PROSITE" id="PS51733"/>
    </source>
</evidence>
<dbReference type="Proteomes" id="UP000708208">
    <property type="component" value="Unassembled WGS sequence"/>
</dbReference>
<evidence type="ECO:0000313" key="4">
    <source>
        <dbReference type="EMBL" id="CAG7836805.1"/>
    </source>
</evidence>